<proteinExistence type="predicted"/>
<keyword evidence="1" id="KW-0472">Membrane</keyword>
<protein>
    <submittedName>
        <fullName evidence="2">Uncharacterized protein</fullName>
    </submittedName>
</protein>
<organism evidence="2 3">
    <name type="scientific">Chrysodeixis includens</name>
    <name type="common">Soybean looper</name>
    <name type="synonym">Pseudoplusia includens</name>
    <dbReference type="NCBI Taxonomy" id="689277"/>
    <lineage>
        <taxon>Eukaryota</taxon>
        <taxon>Metazoa</taxon>
        <taxon>Ecdysozoa</taxon>
        <taxon>Arthropoda</taxon>
        <taxon>Hexapoda</taxon>
        <taxon>Insecta</taxon>
        <taxon>Pterygota</taxon>
        <taxon>Neoptera</taxon>
        <taxon>Endopterygota</taxon>
        <taxon>Lepidoptera</taxon>
        <taxon>Glossata</taxon>
        <taxon>Ditrysia</taxon>
        <taxon>Noctuoidea</taxon>
        <taxon>Noctuidae</taxon>
        <taxon>Plusiinae</taxon>
        <taxon>Chrysodeixis</taxon>
    </lineage>
</organism>
<keyword evidence="1" id="KW-0812">Transmembrane</keyword>
<feature type="transmembrane region" description="Helical" evidence="1">
    <location>
        <begin position="58"/>
        <end position="79"/>
    </location>
</feature>
<dbReference type="AlphaFoldDB" id="A0A9N8L4K8"/>
<evidence type="ECO:0000256" key="1">
    <source>
        <dbReference type="SAM" id="Phobius"/>
    </source>
</evidence>
<keyword evidence="3" id="KW-1185">Reference proteome</keyword>
<keyword evidence="1" id="KW-1133">Transmembrane helix</keyword>
<dbReference type="Proteomes" id="UP001154114">
    <property type="component" value="Chromosome 13"/>
</dbReference>
<dbReference type="EMBL" id="LR824016">
    <property type="protein sequence ID" value="CAD0200963.1"/>
    <property type="molecule type" value="Genomic_DNA"/>
</dbReference>
<evidence type="ECO:0000313" key="3">
    <source>
        <dbReference type="Proteomes" id="UP001154114"/>
    </source>
</evidence>
<reference evidence="2" key="1">
    <citation type="submission" date="2021-12" db="EMBL/GenBank/DDBJ databases">
        <authorList>
            <person name="King R."/>
        </authorList>
    </citation>
    <scope>NUCLEOTIDE SEQUENCE</scope>
</reference>
<evidence type="ECO:0000313" key="2">
    <source>
        <dbReference type="EMBL" id="CAD0200963.1"/>
    </source>
</evidence>
<gene>
    <name evidence="2" type="ORF">CINC_LOCUS2643</name>
</gene>
<accession>A0A9N8L4K8</accession>
<sequence>MRRSHFAYILVFGASLLSLLLLPSYMPAIAPQSKQLIEAGFIRLRNNRYNNDARRNTHWYVTLVVLIGLIKTTCHHSIVSPNRFRSQSHCVRHILVQKRIHKHRSIILFFTLIARWQGNQTRSKKDRLKSFHSP</sequence>
<name>A0A9N8L4K8_CHRIL</name>